<sequence length="192" mass="21036">MILSSTETHLCSSSYAFRSASVSSSVSCCSNAPENGMIGAPGSFLSTHSLIFGSHLFFFRIKSLSDRLTISFSSSFSRSSSLMMDRSRTGSTSPSTGVEHLEEKEEKKKKKKKKKPKRNISANALSGAITPRWKDTLTAQMEDGIARTDVRQECVAETLPLGGTFHQPGNVDHVQNSQVEYANVNELEFCTK</sequence>
<dbReference type="Proteomes" id="UP000075903">
    <property type="component" value="Unassembled WGS sequence"/>
</dbReference>
<feature type="compositionally biased region" description="Basic residues" evidence="1">
    <location>
        <begin position="107"/>
        <end position="118"/>
    </location>
</feature>
<dbReference type="EnsemblMetazoa" id="AMEM012043-RA">
    <property type="protein sequence ID" value="AMEM012043-PA"/>
    <property type="gene ID" value="AMEM012043"/>
</dbReference>
<keyword evidence="3" id="KW-1185">Reference proteome</keyword>
<organism evidence="2 3">
    <name type="scientific">Anopheles merus</name>
    <name type="common">Mosquito</name>
    <dbReference type="NCBI Taxonomy" id="30066"/>
    <lineage>
        <taxon>Eukaryota</taxon>
        <taxon>Metazoa</taxon>
        <taxon>Ecdysozoa</taxon>
        <taxon>Arthropoda</taxon>
        <taxon>Hexapoda</taxon>
        <taxon>Insecta</taxon>
        <taxon>Pterygota</taxon>
        <taxon>Neoptera</taxon>
        <taxon>Endopterygota</taxon>
        <taxon>Diptera</taxon>
        <taxon>Nematocera</taxon>
        <taxon>Culicoidea</taxon>
        <taxon>Culicidae</taxon>
        <taxon>Anophelinae</taxon>
        <taxon>Anopheles</taxon>
    </lineage>
</organism>
<feature type="compositionally biased region" description="Low complexity" evidence="1">
    <location>
        <begin position="83"/>
        <end position="97"/>
    </location>
</feature>
<evidence type="ECO:0000313" key="2">
    <source>
        <dbReference type="EnsemblMetazoa" id="AMEM012043-PA"/>
    </source>
</evidence>
<dbReference type="AlphaFoldDB" id="A0A182VBA9"/>
<accession>A0A182VBA9</accession>
<dbReference type="VEuPathDB" id="VectorBase:AMEM012043"/>
<evidence type="ECO:0000256" key="1">
    <source>
        <dbReference type="SAM" id="MobiDB-lite"/>
    </source>
</evidence>
<protein>
    <submittedName>
        <fullName evidence="2">Uncharacterized protein</fullName>
    </submittedName>
</protein>
<proteinExistence type="predicted"/>
<feature type="region of interest" description="Disordered" evidence="1">
    <location>
        <begin position="83"/>
        <end position="122"/>
    </location>
</feature>
<evidence type="ECO:0000313" key="3">
    <source>
        <dbReference type="Proteomes" id="UP000075903"/>
    </source>
</evidence>
<reference evidence="2" key="1">
    <citation type="submission" date="2020-05" db="UniProtKB">
        <authorList>
            <consortium name="EnsemblMetazoa"/>
        </authorList>
    </citation>
    <scope>IDENTIFICATION</scope>
    <source>
        <strain evidence="2">MAF</strain>
    </source>
</reference>
<name>A0A182VBA9_ANOME</name>